<dbReference type="EMBL" id="JAXOJX010000079">
    <property type="protein sequence ID" value="MDZ5460710.1"/>
    <property type="molecule type" value="Genomic_DNA"/>
</dbReference>
<feature type="domain" description="CHAT" evidence="2">
    <location>
        <begin position="1289"/>
        <end position="1588"/>
    </location>
</feature>
<proteinExistence type="predicted"/>
<reference evidence="4 5" key="1">
    <citation type="submission" date="2023-11" db="EMBL/GenBank/DDBJ databases">
        <title>Draft genome of Azohydromonas lata strain H1 (DSM1123), a polyhydroxyalkanoate producer.</title>
        <authorList>
            <person name="Traversa D."/>
            <person name="D'Addabbo P."/>
            <person name="Pazzani C."/>
            <person name="Manzari C."/>
            <person name="Chiara M."/>
            <person name="Scrascia M."/>
        </authorList>
    </citation>
    <scope>NUCLEOTIDE SEQUENCE [LARGE SCALE GENOMIC DNA]</scope>
    <source>
        <strain evidence="4 5">H1</strain>
    </source>
</reference>
<protein>
    <submittedName>
        <fullName evidence="4">CHAT domain-containing protein</fullName>
    </submittedName>
</protein>
<name>A0ABU5IP95_9BURK</name>
<dbReference type="Pfam" id="PF12770">
    <property type="entry name" value="CHAT"/>
    <property type="match status" value="1"/>
</dbReference>
<organism evidence="4 5">
    <name type="scientific">Azohydromonas lata</name>
    <dbReference type="NCBI Taxonomy" id="45677"/>
    <lineage>
        <taxon>Bacteria</taxon>
        <taxon>Pseudomonadati</taxon>
        <taxon>Pseudomonadota</taxon>
        <taxon>Betaproteobacteria</taxon>
        <taxon>Burkholderiales</taxon>
        <taxon>Sphaerotilaceae</taxon>
        <taxon>Azohydromonas</taxon>
    </lineage>
</organism>
<evidence type="ECO:0000256" key="1">
    <source>
        <dbReference type="SAM" id="MobiDB-lite"/>
    </source>
</evidence>
<dbReference type="PANTHER" id="PTHR11440">
    <property type="entry name" value="LECITHIN-CHOLESTEROL ACYLTRANSFERASE-RELATED"/>
    <property type="match status" value="1"/>
</dbReference>
<dbReference type="SUPFAM" id="SSF53474">
    <property type="entry name" value="alpha/beta-Hydrolases"/>
    <property type="match status" value="1"/>
</dbReference>
<dbReference type="RefSeq" id="WP_322468073.1">
    <property type="nucleotide sequence ID" value="NZ_JAXOJX010000079.1"/>
</dbReference>
<dbReference type="InterPro" id="IPR055803">
    <property type="entry name" value="DUF7379"/>
</dbReference>
<dbReference type="Pfam" id="PF24096">
    <property type="entry name" value="DUF7379"/>
    <property type="match status" value="1"/>
</dbReference>
<dbReference type="InterPro" id="IPR003386">
    <property type="entry name" value="LACT/PDAT_acylTrfase"/>
</dbReference>
<dbReference type="Proteomes" id="UP001293718">
    <property type="component" value="Unassembled WGS sequence"/>
</dbReference>
<dbReference type="Pfam" id="PF02450">
    <property type="entry name" value="LCAT"/>
    <property type="match status" value="1"/>
</dbReference>
<comment type="caution">
    <text evidence="4">The sequence shown here is derived from an EMBL/GenBank/DDBJ whole genome shotgun (WGS) entry which is preliminary data.</text>
</comment>
<dbReference type="InterPro" id="IPR029058">
    <property type="entry name" value="AB_hydrolase_fold"/>
</dbReference>
<feature type="compositionally biased region" description="Basic residues" evidence="1">
    <location>
        <begin position="1993"/>
        <end position="2010"/>
    </location>
</feature>
<feature type="domain" description="DUF7379" evidence="3">
    <location>
        <begin position="219"/>
        <end position="299"/>
    </location>
</feature>
<sequence length="2010" mass="215982">MAHVLEVQGWQATHDAQPALLSSAARGAAGAADDAEKKLLPAGILEVRETVLLSPAAREAGTAQPVGTMQAGEGEVLLLELEDGSTLVTSVVQLRASLLRSRPDLVDGDRIRLDQLNAATAMPSRGLVADLGKAVVKRVIRAVLHGELDQGALLQDAGVQAVELGLSWAGTKALTSVLENKVMAGDDLLCAWDTTESGAGTPKPVEPEHFKDYDGKPLLVFVHGTASNTVGSFGELQSGERDVWAALRKAYPGGLYALEHHTLSRSPIENAIALAGALPRGARVSLVSHSRGGLVADLLCLRDFGALIAQYRRDPRQFQGTGSAEGERALPPASTLADEMDKAHGEQRAQLARLAELLADRQLTVERYVRVAAPANGTRLAGGNFDLFLSGILSLLGLNPWFFGNPLYAVFKRVVLEIAQRRTDPHMVPGIEAMLPDSPLARLLRQAPVQPGIAMGLIAGDAEGGTALSRLGLLLTDFLLFDQVDNDLVVDTPAMLAGIAARAGARALLERSRATTHFRYFANLDTRTALRDWLVSKEPRTLPAFVDLPPDEAALQERLQRALEGQTRAAAAAELPVVVLLPGIMGSSLRAKGDRIWLDPLRLLRGGLDRVAWGSEGVEAESPLALSYGELIEELARTHRVVAFAYDWRQPLDVLGERLGALLAQLLQQTQQPIRLLAHSMGGLVVRACIYRRRAVMDELMARADARLVMLGTPHQGSHTMVQNLLGKGGMLRALAAMDTRHSLEELLGIVAGFRGALQLLPRPGFVDEFQTEADALQRNFMLSTTWDDLKPTVKDFWFGDGRMAVPLQQALTEGGWLWSQDNGGQPRSEPPSLPAAYAPKAIYVFGVALNTTCGLVVENGRLKLQGTPRGDGTVTWASGRIGNVGQHYFMPAEHGNLCDTREHFSALAELLVKGSTAALAQTPPVTRAAEPQGPVVFDAGPPAVLSDAALINAAVGGKARTRIKPRPKRRLEVGVTATDLRFLTQPLLVGHYENDPIAGPEALIDRELLEGDLSRRRALGLYAGARGTATVVLRVSPLRPLGAGMVRGAVVTGLGRYEQPLSGTDLTDAVRAGVLRLLLQLADQLGAQVNGADAEYELPLATLLLGYNSNANLGVDSSVEALVRGVLEANARFHESTRLRLCVGRLDIVELYLDTAITAVYALRRLAQEGSRLSQLAQSQGTALVCRRTLRQGQGLRQRLFDNHSSAYWPRLMITGADDGAAGAPVPAPGAAAAPAPSRAAGIATRLRFVYVGQRARAETEMQQRQPGLVEALIRQQIASPVWNEDIGRMLFQLMVPHDFKEAGRQLQRVVLVLDEYTANMPWELMFAADAQAGGLAQAGPPPMALQMPMVRQLASAEYRRQVRPSVGHTALVVGNPSVQGFELAFLVNGRPAQPLPPLQGAEAEANAVAQVLTGLGYEVRTAIGADQRAVDVMAQLLRRPWRILHIAAHGVFDLAHVDGGRRSGVVLSDGLLITAAEISAMEWVPELVFLSCCHLGQVDGGAQRLRDANKLAASVARELMAIGVRCVVVAGWAVNDKLARDFGETFYKELLLHRQPFGEAVFRARQAIYQDGGGDITWGAYQAYGDADWRAEGMAEARAAGDGDTQVASPDELLDELASRRAALARRSEALTDAELKRQRDEIQDLLDKRCPPDWRHSPSLQSALGATWADLKHDDEARKAYLCAVQAEDQLGRVPIRDIEQLANVEARLGEKQKDKDLIRRALQRLDDLDRLVGQGRGEGEGEGQRSGALNAERGALRGGALKRLAVLHARDLLEASPVPSSAGKALERMLSDSAEAYRAGQGEPGQPGFRPYNALNGLALQALLLKAQPATAPAQAAQALELARVSEEEARRAFAAQADAWTALMPLEARVVQALLDGSLDQGEAAVPAREQLLQAYRAELARLMIKPRELDSVLSHLCQLSRLADALFLHSGVPALWHVAAHLLALAQGLKATDYRRADRAMAKPPADAAKDAAPAADPQESKAGTARGKKTVAAKKRAARGRGA</sequence>
<feature type="compositionally biased region" description="Low complexity" evidence="1">
    <location>
        <begin position="1968"/>
        <end position="1992"/>
    </location>
</feature>
<feature type="region of interest" description="Disordered" evidence="1">
    <location>
        <begin position="1966"/>
        <end position="2010"/>
    </location>
</feature>
<evidence type="ECO:0000259" key="2">
    <source>
        <dbReference type="Pfam" id="PF12770"/>
    </source>
</evidence>
<gene>
    <name evidence="4" type="ORF">SM757_29440</name>
</gene>
<evidence type="ECO:0000313" key="5">
    <source>
        <dbReference type="Proteomes" id="UP001293718"/>
    </source>
</evidence>
<evidence type="ECO:0000259" key="3">
    <source>
        <dbReference type="Pfam" id="PF24096"/>
    </source>
</evidence>
<dbReference type="InterPro" id="IPR029030">
    <property type="entry name" value="Caspase-like_dom_sf"/>
</dbReference>
<dbReference type="Gene3D" id="3.40.50.1820">
    <property type="entry name" value="alpha/beta hydrolase"/>
    <property type="match status" value="1"/>
</dbReference>
<dbReference type="SUPFAM" id="SSF52129">
    <property type="entry name" value="Caspase-like"/>
    <property type="match status" value="1"/>
</dbReference>
<accession>A0ABU5IP95</accession>
<feature type="region of interest" description="Disordered" evidence="1">
    <location>
        <begin position="1736"/>
        <end position="1755"/>
    </location>
</feature>
<keyword evidence="5" id="KW-1185">Reference proteome</keyword>
<evidence type="ECO:0000313" key="4">
    <source>
        <dbReference type="EMBL" id="MDZ5460710.1"/>
    </source>
</evidence>
<dbReference type="InterPro" id="IPR024983">
    <property type="entry name" value="CHAT_dom"/>
</dbReference>